<evidence type="ECO:0000313" key="2">
    <source>
        <dbReference type="EMBL" id="OOZ37022.1"/>
    </source>
</evidence>
<keyword evidence="3" id="KW-1185">Reference proteome</keyword>
<reference evidence="2 3" key="1">
    <citation type="submission" date="2016-11" db="EMBL/GenBank/DDBJ databases">
        <title>Mixed transmission modes and dynamic genome evolution in an obligate animal-bacterial symbiosis.</title>
        <authorList>
            <person name="Russell S.L."/>
            <person name="Corbett-Detig R.B."/>
            <person name="Cavanaugh C.M."/>
        </authorList>
    </citation>
    <scope>NUCLEOTIDE SEQUENCE [LARGE SCALE GENOMIC DNA]</scope>
    <source>
        <strain evidence="2">Se-Cadez</strain>
    </source>
</reference>
<dbReference type="GO" id="GO:0007165">
    <property type="term" value="P:signal transduction"/>
    <property type="evidence" value="ECO:0007669"/>
    <property type="project" value="InterPro"/>
</dbReference>
<dbReference type="InterPro" id="IPR002545">
    <property type="entry name" value="CheW-lke_dom"/>
</dbReference>
<proteinExistence type="predicted"/>
<organism evidence="2 3">
    <name type="scientific">Solemya velesiana gill symbiont</name>
    <dbReference type="NCBI Taxonomy" id="1918948"/>
    <lineage>
        <taxon>Bacteria</taxon>
        <taxon>Pseudomonadati</taxon>
        <taxon>Pseudomonadota</taxon>
        <taxon>Gammaproteobacteria</taxon>
        <taxon>sulfur-oxidizing symbionts</taxon>
    </lineage>
</organism>
<dbReference type="Gene3D" id="2.30.30.40">
    <property type="entry name" value="SH3 Domains"/>
    <property type="match status" value="1"/>
</dbReference>
<dbReference type="OrthoDB" id="5765252at2"/>
<dbReference type="PROSITE" id="PS50851">
    <property type="entry name" value="CHEW"/>
    <property type="match status" value="1"/>
</dbReference>
<dbReference type="Pfam" id="PF01584">
    <property type="entry name" value="CheW"/>
    <property type="match status" value="1"/>
</dbReference>
<protein>
    <recommendedName>
        <fullName evidence="1">CheW-like domain-containing protein</fullName>
    </recommendedName>
</protein>
<gene>
    <name evidence="2" type="ORF">BOW51_04210</name>
</gene>
<dbReference type="EMBL" id="MPRJ01000019">
    <property type="protein sequence ID" value="OOZ37022.1"/>
    <property type="molecule type" value="Genomic_DNA"/>
</dbReference>
<dbReference type="RefSeq" id="WP_078486270.1">
    <property type="nucleotide sequence ID" value="NZ_MPRJ01000019.1"/>
</dbReference>
<comment type="caution">
    <text evidence="2">The sequence shown here is derived from an EMBL/GenBank/DDBJ whole genome shotgun (WGS) entry which is preliminary data.</text>
</comment>
<name>A0A1T2KW28_9GAMM</name>
<dbReference type="GO" id="GO:0006935">
    <property type="term" value="P:chemotaxis"/>
    <property type="evidence" value="ECO:0007669"/>
    <property type="project" value="InterPro"/>
</dbReference>
<dbReference type="SUPFAM" id="SSF50341">
    <property type="entry name" value="CheW-like"/>
    <property type="match status" value="1"/>
</dbReference>
<evidence type="ECO:0000259" key="1">
    <source>
        <dbReference type="PROSITE" id="PS50851"/>
    </source>
</evidence>
<feature type="domain" description="CheW-like" evidence="1">
    <location>
        <begin position="7"/>
        <end position="151"/>
    </location>
</feature>
<dbReference type="Proteomes" id="UP000190896">
    <property type="component" value="Unassembled WGS sequence"/>
</dbReference>
<dbReference type="AlphaFoldDB" id="A0A1T2KW28"/>
<dbReference type="Gene3D" id="2.40.50.180">
    <property type="entry name" value="CheA-289, Domain 4"/>
    <property type="match status" value="1"/>
</dbReference>
<sequence length="154" mass="16732">MSKVPSEIRGVLLPLQTGQLLLPNATVTEVVGYTPPESRNEDAPAWLLGTFSWRQQGVPLVSFETIAGSAIEPPEHRARIAICNTLNGNPDRPYIGILLKAIPHLVRVTRDTVAPIEQDEDAGSMVVEEVMISGQKAWIPDLDALDMALGDVLE</sequence>
<accession>A0A1T2KW28</accession>
<evidence type="ECO:0000313" key="3">
    <source>
        <dbReference type="Proteomes" id="UP000190896"/>
    </source>
</evidence>
<dbReference type="InterPro" id="IPR036061">
    <property type="entry name" value="CheW-like_dom_sf"/>
</dbReference>